<dbReference type="PANTHER" id="PTHR13031">
    <property type="entry name" value="RIBONUCLEASE P SUBUNIT P30"/>
    <property type="match status" value="1"/>
</dbReference>
<dbReference type="Pfam" id="PF01876">
    <property type="entry name" value="RNase_P_p30"/>
    <property type="match status" value="1"/>
</dbReference>
<feature type="region of interest" description="Disordered" evidence="6">
    <location>
        <begin position="352"/>
        <end position="385"/>
    </location>
</feature>
<gene>
    <name evidence="7" type="ORF">ACJIZ3_012611</name>
</gene>
<evidence type="ECO:0000256" key="6">
    <source>
        <dbReference type="SAM" id="MobiDB-lite"/>
    </source>
</evidence>
<accession>A0ABD3UMI7</accession>
<dbReference type="GO" id="GO:0005634">
    <property type="term" value="C:nucleus"/>
    <property type="evidence" value="ECO:0007669"/>
    <property type="project" value="UniProtKB-SubCell"/>
</dbReference>
<reference evidence="7 8" key="1">
    <citation type="submission" date="2024-12" db="EMBL/GenBank/DDBJ databases">
        <title>The unique morphological basis and parallel evolutionary history of personate flowers in Penstemon.</title>
        <authorList>
            <person name="Depatie T.H."/>
            <person name="Wessinger C.A."/>
        </authorList>
    </citation>
    <scope>NUCLEOTIDE SEQUENCE [LARGE SCALE GENOMIC DNA]</scope>
    <source>
        <strain evidence="7">WTNN_2</strain>
        <tissue evidence="7">Leaf</tissue>
    </source>
</reference>
<dbReference type="SUPFAM" id="SSF89550">
    <property type="entry name" value="PHP domain-like"/>
    <property type="match status" value="1"/>
</dbReference>
<evidence type="ECO:0000313" key="7">
    <source>
        <dbReference type="EMBL" id="KAL3850729.1"/>
    </source>
</evidence>
<evidence type="ECO:0000256" key="5">
    <source>
        <dbReference type="ARBA" id="ARBA00023242"/>
    </source>
</evidence>
<keyword evidence="5" id="KW-0539">Nucleus</keyword>
<organism evidence="7 8">
    <name type="scientific">Penstemon smallii</name>
    <dbReference type="NCBI Taxonomy" id="265156"/>
    <lineage>
        <taxon>Eukaryota</taxon>
        <taxon>Viridiplantae</taxon>
        <taxon>Streptophyta</taxon>
        <taxon>Embryophyta</taxon>
        <taxon>Tracheophyta</taxon>
        <taxon>Spermatophyta</taxon>
        <taxon>Magnoliopsida</taxon>
        <taxon>eudicotyledons</taxon>
        <taxon>Gunneridae</taxon>
        <taxon>Pentapetalae</taxon>
        <taxon>asterids</taxon>
        <taxon>lamiids</taxon>
        <taxon>Lamiales</taxon>
        <taxon>Plantaginaceae</taxon>
        <taxon>Cheloneae</taxon>
        <taxon>Penstemon</taxon>
    </lineage>
</organism>
<dbReference type="GO" id="GO:0008033">
    <property type="term" value="P:tRNA processing"/>
    <property type="evidence" value="ECO:0007669"/>
    <property type="project" value="UniProtKB-KW"/>
</dbReference>
<evidence type="ECO:0000256" key="2">
    <source>
        <dbReference type="ARBA" id="ARBA00007331"/>
    </source>
</evidence>
<keyword evidence="3" id="KW-0819">tRNA processing</keyword>
<dbReference type="InterPro" id="IPR016195">
    <property type="entry name" value="Pol/histidinol_Pase-like"/>
</dbReference>
<dbReference type="AlphaFoldDB" id="A0ABD3UMI7"/>
<dbReference type="PANTHER" id="PTHR13031:SF0">
    <property type="entry name" value="RIBONUCLEASE P PROTEIN SUBUNIT P30"/>
    <property type="match status" value="1"/>
</dbReference>
<comment type="caution">
    <text evidence="7">The sequence shown here is derived from an EMBL/GenBank/DDBJ whole genome shotgun (WGS) entry which is preliminary data.</text>
</comment>
<evidence type="ECO:0000256" key="4">
    <source>
        <dbReference type="ARBA" id="ARBA00022801"/>
    </source>
</evidence>
<dbReference type="InterPro" id="IPR002738">
    <property type="entry name" value="RNase_P_p30"/>
</dbReference>
<comment type="subcellular location">
    <subcellularLocation>
        <location evidence="1">Nucleus</location>
    </subcellularLocation>
</comment>
<evidence type="ECO:0000256" key="1">
    <source>
        <dbReference type="ARBA" id="ARBA00004123"/>
    </source>
</evidence>
<comment type="similarity">
    <text evidence="2">Belongs to the eukaryotic/archaeal RNase P protein component 3 family.</text>
</comment>
<evidence type="ECO:0000313" key="8">
    <source>
        <dbReference type="Proteomes" id="UP001634393"/>
    </source>
</evidence>
<name>A0ABD3UMI7_9LAMI</name>
<dbReference type="Gene3D" id="3.20.20.140">
    <property type="entry name" value="Metal-dependent hydrolases"/>
    <property type="match status" value="1"/>
</dbReference>
<dbReference type="Proteomes" id="UP001634393">
    <property type="component" value="Unassembled WGS sequence"/>
</dbReference>
<dbReference type="EMBL" id="JBJXBP010000001">
    <property type="protein sequence ID" value="KAL3850729.1"/>
    <property type="molecule type" value="Genomic_DNA"/>
</dbReference>
<dbReference type="FunFam" id="3.20.20.140:FF:000044">
    <property type="entry name" value="Polymerase/histidinol phosphatase-like protein"/>
    <property type="match status" value="1"/>
</dbReference>
<sequence length="629" mass="69908">MGFFDLNIPYNESDRYVTDKSSLTIRRLKLALKAMELGYTGVAYNRTLKGVMSESHRCSTPLFSLSKVNPSSSSFFAAVEFHRRLLNVAVSSPFRQYTRLTVVVDIPSQASALNSGNPILKSYDVIAVRPMNQNAFDQACRTSEVDIIAIDFTEKLPFRLKQIMIKAAIKRGVYFEITYLGLIVDAQSRRQMISNCKLLVDWTRGKNLIFSSAALAATELRGPLDVANLFSLLGLPMEHAKAAISKNCRSLLANALRKKKFHKEAVRVEEIPNRREPSFDDWLKWDPISSGEGDLLLDEMKKSFSMSENTITKKIDFTSAMNGLPAHGLQIKDLIKPAMEPPGIGNYCAPSSMETEEDDPNPMPMPENQGSLSALSKEQGDCKNSEVSLASLSTEGGETRFIDAKIRYEASDFQNSEGTIPNDSTEGLHHSSDLEANLVETETKLQVTNSQKCVDSEQILVTTVTAESTTPISSVELSNPLNKASFSELQLEESNVKNRCEIDIFAPEGLAMVEVPNITDGGNENRALSFGTSGAFSLDVYEEGEQQQCSEMTNSSVTLPLEELLNLKTNLNDPASENAMMVQNEKIDIVSSNRSIGRGKRKRNSLHQPLLFPFKRFLNPRPFKRKARR</sequence>
<protein>
    <submittedName>
        <fullName evidence="7">Uncharacterized protein</fullName>
    </submittedName>
</protein>
<keyword evidence="4" id="KW-0378">Hydrolase</keyword>
<keyword evidence="8" id="KW-1185">Reference proteome</keyword>
<dbReference type="GO" id="GO:0016787">
    <property type="term" value="F:hydrolase activity"/>
    <property type="evidence" value="ECO:0007669"/>
    <property type="project" value="UniProtKB-KW"/>
</dbReference>
<proteinExistence type="inferred from homology"/>
<evidence type="ECO:0000256" key="3">
    <source>
        <dbReference type="ARBA" id="ARBA00022694"/>
    </source>
</evidence>